<dbReference type="Proteomes" id="UP000293483">
    <property type="component" value="Unassembled WGS sequence"/>
</dbReference>
<keyword evidence="3 6" id="KW-0378">Hydrolase</keyword>
<dbReference type="STRING" id="202951.GCA_001485025_03064"/>
<evidence type="ECO:0000256" key="3">
    <source>
        <dbReference type="ARBA" id="ARBA00022801"/>
    </source>
</evidence>
<dbReference type="AlphaFoldDB" id="A0A4Q7APH1"/>
<dbReference type="Gene3D" id="3.30.2010.10">
    <property type="entry name" value="Metalloproteases ('zincins'), catalytic domain"/>
    <property type="match status" value="1"/>
</dbReference>
<organism evidence="9 10">
    <name type="scientific">Acinetobacter bouvetii</name>
    <dbReference type="NCBI Taxonomy" id="202951"/>
    <lineage>
        <taxon>Bacteria</taxon>
        <taxon>Pseudomonadati</taxon>
        <taxon>Pseudomonadota</taxon>
        <taxon>Gammaproteobacteria</taxon>
        <taxon>Moraxellales</taxon>
        <taxon>Moraxellaceae</taxon>
        <taxon>Acinetobacter</taxon>
    </lineage>
</organism>
<feature type="transmembrane region" description="Helical" evidence="7">
    <location>
        <begin position="100"/>
        <end position="120"/>
    </location>
</feature>
<sequence>MNLSADAVFYDGISAKPQIAQVLKLDEQRVLVKYGIQLVQQRVYMYDDMTLIGALGTIQPIVEFKDESRLEFKDALPEWFNLTAKDRLHTVWKLEKTPSLILFSVAFVAALAFAVIKWGVPAASYQVSKHLPAQTMQSWGDQAEKYILEMTADSQLPKARQDELLQKYQRLVAGTQPAKLIFRGGGSIGANALAIPNNTIILTDELVKLARNDDELLGVLAHEQGHLAQRHSMQQALSSLGFSVIALMITGDSSDLITTLPVALIGASYSRDFESEADLYAMRMMDQHHLKTMHYANFLQRLADDAGEKVTEKRSWQDFLSSHPATYERIEAVKNYQSQHSSL</sequence>
<dbReference type="CDD" id="cd07332">
    <property type="entry name" value="M48C_Oma1_like"/>
    <property type="match status" value="1"/>
</dbReference>
<protein>
    <submittedName>
        <fullName evidence="9">M48 family metallopeptidase</fullName>
    </submittedName>
</protein>
<dbReference type="EMBL" id="SGSU01000018">
    <property type="protein sequence ID" value="RZG65042.1"/>
    <property type="molecule type" value="Genomic_DNA"/>
</dbReference>
<evidence type="ECO:0000313" key="10">
    <source>
        <dbReference type="Proteomes" id="UP000293483"/>
    </source>
</evidence>
<evidence type="ECO:0000256" key="5">
    <source>
        <dbReference type="ARBA" id="ARBA00023049"/>
    </source>
</evidence>
<keyword evidence="7" id="KW-1133">Transmembrane helix</keyword>
<keyword evidence="1 6" id="KW-0645">Protease</keyword>
<dbReference type="InterPro" id="IPR001915">
    <property type="entry name" value="Peptidase_M48"/>
</dbReference>
<dbReference type="GO" id="GO:0051603">
    <property type="term" value="P:proteolysis involved in protein catabolic process"/>
    <property type="evidence" value="ECO:0007669"/>
    <property type="project" value="TreeGrafter"/>
</dbReference>
<evidence type="ECO:0000256" key="2">
    <source>
        <dbReference type="ARBA" id="ARBA00022723"/>
    </source>
</evidence>
<evidence type="ECO:0000259" key="8">
    <source>
        <dbReference type="Pfam" id="PF01435"/>
    </source>
</evidence>
<evidence type="ECO:0000256" key="7">
    <source>
        <dbReference type="SAM" id="Phobius"/>
    </source>
</evidence>
<evidence type="ECO:0000313" key="9">
    <source>
        <dbReference type="EMBL" id="RZG65042.1"/>
    </source>
</evidence>
<keyword evidence="7" id="KW-0472">Membrane</keyword>
<dbReference type="RefSeq" id="WP_130147567.1">
    <property type="nucleotide sequence ID" value="NZ_SGSU01000018.1"/>
</dbReference>
<name>A0A4Q7APH1_9GAMM</name>
<comment type="caution">
    <text evidence="9">The sequence shown here is derived from an EMBL/GenBank/DDBJ whole genome shotgun (WGS) entry which is preliminary data.</text>
</comment>
<dbReference type="InterPro" id="IPR051156">
    <property type="entry name" value="Mito/Outer_Membr_Metalloprot"/>
</dbReference>
<accession>A0A4Q7APH1</accession>
<proteinExistence type="inferred from homology"/>
<dbReference type="Pfam" id="PF01435">
    <property type="entry name" value="Peptidase_M48"/>
    <property type="match status" value="1"/>
</dbReference>
<dbReference type="GO" id="GO:0016020">
    <property type="term" value="C:membrane"/>
    <property type="evidence" value="ECO:0007669"/>
    <property type="project" value="TreeGrafter"/>
</dbReference>
<gene>
    <name evidence="9" type="ORF">EXE25_14720</name>
</gene>
<keyword evidence="7" id="KW-0812">Transmembrane</keyword>
<comment type="cofactor">
    <cofactor evidence="6">
        <name>Zn(2+)</name>
        <dbReference type="ChEBI" id="CHEBI:29105"/>
    </cofactor>
    <text evidence="6">Binds 1 zinc ion per subunit.</text>
</comment>
<dbReference type="PANTHER" id="PTHR22726">
    <property type="entry name" value="METALLOENDOPEPTIDASE OMA1"/>
    <property type="match status" value="1"/>
</dbReference>
<reference evidence="9 10" key="1">
    <citation type="submission" date="2019-02" db="EMBL/GenBank/DDBJ databases">
        <title>The Batch Genome Submission of Acinetobacter spp. strains.</title>
        <authorList>
            <person name="Qin J."/>
            <person name="Hu Y."/>
            <person name="Ye H."/>
            <person name="Wei L."/>
            <person name="Feng Y."/>
            <person name="Zong Z."/>
        </authorList>
    </citation>
    <scope>NUCLEOTIDE SEQUENCE [LARGE SCALE GENOMIC DNA]</scope>
    <source>
        <strain evidence="9 10">WCHABo060081</strain>
    </source>
</reference>
<keyword evidence="5 6" id="KW-0482">Metalloprotease</keyword>
<dbReference type="GO" id="GO:0046872">
    <property type="term" value="F:metal ion binding"/>
    <property type="evidence" value="ECO:0007669"/>
    <property type="project" value="UniProtKB-KW"/>
</dbReference>
<evidence type="ECO:0000256" key="6">
    <source>
        <dbReference type="RuleBase" id="RU003983"/>
    </source>
</evidence>
<keyword evidence="4 6" id="KW-0862">Zinc</keyword>
<dbReference type="PANTHER" id="PTHR22726:SF1">
    <property type="entry name" value="METALLOENDOPEPTIDASE OMA1, MITOCHONDRIAL"/>
    <property type="match status" value="1"/>
</dbReference>
<evidence type="ECO:0000256" key="1">
    <source>
        <dbReference type="ARBA" id="ARBA00022670"/>
    </source>
</evidence>
<feature type="domain" description="Peptidase M48" evidence="8">
    <location>
        <begin position="190"/>
        <end position="335"/>
    </location>
</feature>
<comment type="similarity">
    <text evidence="6">Belongs to the peptidase M48 family.</text>
</comment>
<dbReference type="GO" id="GO:0004222">
    <property type="term" value="F:metalloendopeptidase activity"/>
    <property type="evidence" value="ECO:0007669"/>
    <property type="project" value="InterPro"/>
</dbReference>
<evidence type="ECO:0000256" key="4">
    <source>
        <dbReference type="ARBA" id="ARBA00022833"/>
    </source>
</evidence>
<keyword evidence="2" id="KW-0479">Metal-binding</keyword>